<sequence length="338" mass="38209">MKFYVGLDISIETTSVCVVDDAGNFVREGIVESSPKPIAKFLAKEKRRCAAVGLEAGPISQWLYRELQQRKFPVTCLETRHAHSVLKARLNKTDRNDARGIAEIMRFGFFKAVHVKSLDRQVIKSLLNNRRFLQQKLIATEQCIRGTLHAFGIKLGHVARKGYQARVQKLLVKQPALSEIIQPLLQARQTLEEQFTALHKQVLAAAHSDEICHLLMTAPGVGPLVALVYRSTVDDPTRFKRSRSMGAHFGMTPRTYQSGGVDRRGKISHFGDTYLRHILRAAATILLRPNAKPSPLKVWGTRVAERRGAKIARTAVSRRLAVILHRIWLDRTPYRWEA</sequence>
<feature type="domain" description="Transposase IS116/IS110/IS902 C-terminal" evidence="2">
    <location>
        <begin position="212"/>
        <end position="290"/>
    </location>
</feature>
<dbReference type="RefSeq" id="WP_394308617.1">
    <property type="nucleotide sequence ID" value="NZ_JBHGPK010000001.1"/>
</dbReference>
<comment type="caution">
    <text evidence="3">The sequence shown here is derived from an EMBL/GenBank/DDBJ whole genome shotgun (WGS) entry which is preliminary data.</text>
</comment>
<gene>
    <name evidence="3" type="ORF">ACETRX_03715</name>
</gene>
<accession>A0ABV6Z933</accession>
<dbReference type="PANTHER" id="PTHR33055:SF3">
    <property type="entry name" value="PUTATIVE TRANSPOSASE FOR IS117-RELATED"/>
    <property type="match status" value="1"/>
</dbReference>
<reference evidence="3 4" key="1">
    <citation type="submission" date="2024-09" db="EMBL/GenBank/DDBJ databases">
        <title>Description of Labrys sedimenti sp. nov., isolated from a diclofenac-degrading enrichment culture, and genome-based reclassification of Labrys portucalensis as a later heterotypic synonym of Labrys neptuniae.</title>
        <authorList>
            <person name="Tancsics A."/>
            <person name="Csepanyi A."/>
        </authorList>
    </citation>
    <scope>NUCLEOTIDE SEQUENCE [LARGE SCALE GENOMIC DNA]</scope>
    <source>
        <strain evidence="3 4">LMG 23412</strain>
    </source>
</reference>
<dbReference type="InterPro" id="IPR003346">
    <property type="entry name" value="Transposase_20"/>
</dbReference>
<dbReference type="InterPro" id="IPR002525">
    <property type="entry name" value="Transp_IS110-like_N"/>
</dbReference>
<name>A0ABV6Z933_9HYPH</name>
<evidence type="ECO:0000259" key="2">
    <source>
        <dbReference type="Pfam" id="PF02371"/>
    </source>
</evidence>
<dbReference type="Pfam" id="PF02371">
    <property type="entry name" value="Transposase_20"/>
    <property type="match status" value="1"/>
</dbReference>
<dbReference type="Proteomes" id="UP001595190">
    <property type="component" value="Unassembled WGS sequence"/>
</dbReference>
<dbReference type="Pfam" id="PF01548">
    <property type="entry name" value="DEDD_Tnp_IS110"/>
    <property type="match status" value="1"/>
</dbReference>
<organism evidence="3 4">
    <name type="scientific">Labrys neptuniae</name>
    <dbReference type="NCBI Taxonomy" id="376174"/>
    <lineage>
        <taxon>Bacteria</taxon>
        <taxon>Pseudomonadati</taxon>
        <taxon>Pseudomonadota</taxon>
        <taxon>Alphaproteobacteria</taxon>
        <taxon>Hyphomicrobiales</taxon>
        <taxon>Xanthobacteraceae</taxon>
        <taxon>Labrys</taxon>
    </lineage>
</organism>
<evidence type="ECO:0000313" key="4">
    <source>
        <dbReference type="Proteomes" id="UP001595190"/>
    </source>
</evidence>
<feature type="domain" description="Transposase IS110-like N-terminal" evidence="1">
    <location>
        <begin position="5"/>
        <end position="149"/>
    </location>
</feature>
<proteinExistence type="predicted"/>
<dbReference type="PANTHER" id="PTHR33055">
    <property type="entry name" value="TRANSPOSASE FOR INSERTION SEQUENCE ELEMENT IS1111A"/>
    <property type="match status" value="1"/>
</dbReference>
<protein>
    <submittedName>
        <fullName evidence="3">IS110 family transposase</fullName>
    </submittedName>
</protein>
<dbReference type="NCBIfam" id="NF033542">
    <property type="entry name" value="transpos_IS110"/>
    <property type="match status" value="1"/>
</dbReference>
<evidence type="ECO:0000313" key="3">
    <source>
        <dbReference type="EMBL" id="MFC2248711.1"/>
    </source>
</evidence>
<evidence type="ECO:0000259" key="1">
    <source>
        <dbReference type="Pfam" id="PF01548"/>
    </source>
</evidence>
<dbReference type="InterPro" id="IPR047650">
    <property type="entry name" value="Transpos_IS110"/>
</dbReference>
<dbReference type="EMBL" id="JBHGPK010000001">
    <property type="protein sequence ID" value="MFC2248711.1"/>
    <property type="molecule type" value="Genomic_DNA"/>
</dbReference>